<dbReference type="CDD" id="cd05466">
    <property type="entry name" value="PBP2_LTTR_substrate"/>
    <property type="match status" value="1"/>
</dbReference>
<dbReference type="Pfam" id="PF03466">
    <property type="entry name" value="LysR_substrate"/>
    <property type="match status" value="1"/>
</dbReference>
<keyword evidence="3" id="KW-0238">DNA-binding</keyword>
<sequence length="310" mass="33004">MLIIAWSDTGAMLDLRLLAALDAVARTGTFGAAAAELGYTQSTLSQQVAALERRVGGAVFDRPGGARRPRITPLGRLVLAQARTLLEADSAARDAIDRFHAGAGRVDVGTFQTVTNVLLPILLDRLRVEHPDADVRLFEDETEEPPLELLDLAFLDVPGPGDADHLEVFRDEHVLVAPRGSFPPGPVALAELAGRAMVALPPICDQAVVEAALARATVAPDIVFRTVDNQGITSMVRAGLGSAVMPVLSVWGQRHDEALSFHRLEPAVPDRVVRVVSRGTLSPLASRLRELSVDAGQQLVRDLAADGPVS</sequence>
<comment type="similarity">
    <text evidence="1">Belongs to the LysR transcriptional regulatory family.</text>
</comment>
<gene>
    <name evidence="6" type="ORF">HP550_11600</name>
</gene>
<evidence type="ECO:0000256" key="2">
    <source>
        <dbReference type="ARBA" id="ARBA00023015"/>
    </source>
</evidence>
<dbReference type="SUPFAM" id="SSF46785">
    <property type="entry name" value="Winged helix' DNA-binding domain"/>
    <property type="match status" value="1"/>
</dbReference>
<dbReference type="PROSITE" id="PS50931">
    <property type="entry name" value="HTH_LYSR"/>
    <property type="match status" value="1"/>
</dbReference>
<comment type="caution">
    <text evidence="6">The sequence shown here is derived from an EMBL/GenBank/DDBJ whole genome shotgun (WGS) entry which is preliminary data.</text>
</comment>
<dbReference type="SUPFAM" id="SSF53850">
    <property type="entry name" value="Periplasmic binding protein-like II"/>
    <property type="match status" value="1"/>
</dbReference>
<evidence type="ECO:0000313" key="7">
    <source>
        <dbReference type="Proteomes" id="UP000565724"/>
    </source>
</evidence>
<protein>
    <submittedName>
        <fullName evidence="6">LysR family transcriptional regulator</fullName>
    </submittedName>
</protein>
<keyword evidence="7" id="KW-1185">Reference proteome</keyword>
<dbReference type="PRINTS" id="PR00039">
    <property type="entry name" value="HTHLYSR"/>
</dbReference>
<dbReference type="Pfam" id="PF00126">
    <property type="entry name" value="HTH_1"/>
    <property type="match status" value="1"/>
</dbReference>
<dbReference type="Proteomes" id="UP000565724">
    <property type="component" value="Unassembled WGS sequence"/>
</dbReference>
<dbReference type="PANTHER" id="PTHR30346">
    <property type="entry name" value="TRANSCRIPTIONAL DUAL REGULATOR HCAR-RELATED"/>
    <property type="match status" value="1"/>
</dbReference>
<keyword evidence="2" id="KW-0805">Transcription regulation</keyword>
<dbReference type="InterPro" id="IPR036388">
    <property type="entry name" value="WH-like_DNA-bd_sf"/>
</dbReference>
<accession>A0A7Y6A158</accession>
<dbReference type="PANTHER" id="PTHR30346:SF29">
    <property type="entry name" value="LYSR SUBSTRATE-BINDING"/>
    <property type="match status" value="1"/>
</dbReference>
<dbReference type="InterPro" id="IPR036390">
    <property type="entry name" value="WH_DNA-bd_sf"/>
</dbReference>
<evidence type="ECO:0000256" key="4">
    <source>
        <dbReference type="ARBA" id="ARBA00023163"/>
    </source>
</evidence>
<dbReference type="GO" id="GO:0032993">
    <property type="term" value="C:protein-DNA complex"/>
    <property type="evidence" value="ECO:0007669"/>
    <property type="project" value="TreeGrafter"/>
</dbReference>
<evidence type="ECO:0000313" key="6">
    <source>
        <dbReference type="EMBL" id="NUU17893.1"/>
    </source>
</evidence>
<organism evidence="6 7">
    <name type="scientific">Cellulomonas humilata</name>
    <dbReference type="NCBI Taxonomy" id="144055"/>
    <lineage>
        <taxon>Bacteria</taxon>
        <taxon>Bacillati</taxon>
        <taxon>Actinomycetota</taxon>
        <taxon>Actinomycetes</taxon>
        <taxon>Micrococcales</taxon>
        <taxon>Cellulomonadaceae</taxon>
        <taxon>Cellulomonas</taxon>
    </lineage>
</organism>
<keyword evidence="4" id="KW-0804">Transcription</keyword>
<dbReference type="GO" id="GO:0003677">
    <property type="term" value="F:DNA binding"/>
    <property type="evidence" value="ECO:0007669"/>
    <property type="project" value="UniProtKB-KW"/>
</dbReference>
<dbReference type="GO" id="GO:0003700">
    <property type="term" value="F:DNA-binding transcription factor activity"/>
    <property type="evidence" value="ECO:0007669"/>
    <property type="project" value="InterPro"/>
</dbReference>
<dbReference type="EMBL" id="JABMCI010000065">
    <property type="protein sequence ID" value="NUU17893.1"/>
    <property type="molecule type" value="Genomic_DNA"/>
</dbReference>
<dbReference type="Gene3D" id="3.40.190.10">
    <property type="entry name" value="Periplasmic binding protein-like II"/>
    <property type="match status" value="2"/>
</dbReference>
<feature type="domain" description="HTH lysR-type" evidence="5">
    <location>
        <begin position="13"/>
        <end position="70"/>
    </location>
</feature>
<evidence type="ECO:0000256" key="1">
    <source>
        <dbReference type="ARBA" id="ARBA00009437"/>
    </source>
</evidence>
<evidence type="ECO:0000259" key="5">
    <source>
        <dbReference type="PROSITE" id="PS50931"/>
    </source>
</evidence>
<dbReference type="InterPro" id="IPR005119">
    <property type="entry name" value="LysR_subst-bd"/>
</dbReference>
<dbReference type="Gene3D" id="1.10.10.10">
    <property type="entry name" value="Winged helix-like DNA-binding domain superfamily/Winged helix DNA-binding domain"/>
    <property type="match status" value="1"/>
</dbReference>
<proteinExistence type="inferred from homology"/>
<dbReference type="AlphaFoldDB" id="A0A7Y6A158"/>
<dbReference type="InterPro" id="IPR000847">
    <property type="entry name" value="LysR_HTH_N"/>
</dbReference>
<evidence type="ECO:0000256" key="3">
    <source>
        <dbReference type="ARBA" id="ARBA00023125"/>
    </source>
</evidence>
<name>A0A7Y6A158_9CELL</name>
<reference evidence="6 7" key="1">
    <citation type="submission" date="2020-05" db="EMBL/GenBank/DDBJ databases">
        <title>Genome Sequencing of Type Strains.</title>
        <authorList>
            <person name="Lemaire J.F."/>
            <person name="Inderbitzin P."/>
            <person name="Gregorio O.A."/>
            <person name="Collins S.B."/>
            <person name="Wespe N."/>
            <person name="Knight-Connoni V."/>
        </authorList>
    </citation>
    <scope>NUCLEOTIDE SEQUENCE [LARGE SCALE GENOMIC DNA]</scope>
    <source>
        <strain evidence="6 7">ATCC 25174</strain>
    </source>
</reference>